<evidence type="ECO:0000313" key="3">
    <source>
        <dbReference type="Proteomes" id="UP001181693"/>
    </source>
</evidence>
<feature type="compositionally biased region" description="Polar residues" evidence="1">
    <location>
        <begin position="1"/>
        <end position="13"/>
    </location>
</feature>
<evidence type="ECO:0000256" key="1">
    <source>
        <dbReference type="SAM" id="MobiDB-lite"/>
    </source>
</evidence>
<reference evidence="2" key="1">
    <citation type="thesis" date="2020" institute="ProQuest LLC" country="789 East Eisenhower Parkway, Ann Arbor, MI, USA">
        <title>Comparative Genomics and Chromosome Evolution.</title>
        <authorList>
            <person name="Mudd A.B."/>
        </authorList>
    </citation>
    <scope>NUCLEOTIDE SEQUENCE</scope>
    <source>
        <strain evidence="2">1538</strain>
        <tissue evidence="2">Blood</tissue>
    </source>
</reference>
<dbReference type="AlphaFoldDB" id="A0AAV3AJ77"/>
<dbReference type="EMBL" id="DYDO01000004">
    <property type="protein sequence ID" value="DBA27148.1"/>
    <property type="molecule type" value="Genomic_DNA"/>
</dbReference>
<dbReference type="Proteomes" id="UP001181693">
    <property type="component" value="Unassembled WGS sequence"/>
</dbReference>
<name>A0AAV3AJ77_PYXAD</name>
<evidence type="ECO:0000313" key="2">
    <source>
        <dbReference type="EMBL" id="DBA27148.1"/>
    </source>
</evidence>
<protein>
    <submittedName>
        <fullName evidence="2">Uncharacterized protein</fullName>
    </submittedName>
</protein>
<comment type="caution">
    <text evidence="2">The sequence shown here is derived from an EMBL/GenBank/DDBJ whole genome shotgun (WGS) entry which is preliminary data.</text>
</comment>
<proteinExistence type="predicted"/>
<organism evidence="2 3">
    <name type="scientific">Pyxicephalus adspersus</name>
    <name type="common">African bullfrog</name>
    <dbReference type="NCBI Taxonomy" id="30357"/>
    <lineage>
        <taxon>Eukaryota</taxon>
        <taxon>Metazoa</taxon>
        <taxon>Chordata</taxon>
        <taxon>Craniata</taxon>
        <taxon>Vertebrata</taxon>
        <taxon>Euteleostomi</taxon>
        <taxon>Amphibia</taxon>
        <taxon>Batrachia</taxon>
        <taxon>Anura</taxon>
        <taxon>Neobatrachia</taxon>
        <taxon>Ranoidea</taxon>
        <taxon>Pyxicephalidae</taxon>
        <taxon>Pyxicephalinae</taxon>
        <taxon>Pyxicephalus</taxon>
    </lineage>
</organism>
<feature type="region of interest" description="Disordered" evidence="1">
    <location>
        <begin position="1"/>
        <end position="20"/>
    </location>
</feature>
<accession>A0AAV3AJ77</accession>
<gene>
    <name evidence="2" type="ORF">GDO54_011323</name>
</gene>
<sequence>MAQPFTKSLPSNAKEQESGKRAKGLGYVHVSQMILIDRGLISDKNLAHVQRLSVRPCWQIHRRGTIVMKVKRREPRCVVLPSPLHTAEQFCMYNSRSCILQSFVFRKNPLSNNNYYKCGRSLSVH</sequence>
<keyword evidence="3" id="KW-1185">Reference proteome</keyword>